<dbReference type="InterPro" id="IPR053147">
    <property type="entry name" value="Hsp_HslJ-like"/>
</dbReference>
<sequence length="140" mass="14924">MRDLKNLSSGLIFLIFVSCGSTKAINPLNLLTGNAWALSSLKGQGLDLNQFSGGLPSLNFLDDGNLAGFSGCNNFSGTFMLEGSGLLLDPGAITKKMCPGRGEEEFISAMNQVKDLKISKDKLTLLDGTTELMSFVPKKD</sequence>
<gene>
    <name evidence="2" type="ORF">SAMN04489724_1660</name>
</gene>
<dbReference type="InterPro" id="IPR038670">
    <property type="entry name" value="HslJ-like_sf"/>
</dbReference>
<organism evidence="2 3">
    <name type="scientific">Algoriphagus locisalis</name>
    <dbReference type="NCBI Taxonomy" id="305507"/>
    <lineage>
        <taxon>Bacteria</taxon>
        <taxon>Pseudomonadati</taxon>
        <taxon>Bacteroidota</taxon>
        <taxon>Cytophagia</taxon>
        <taxon>Cytophagales</taxon>
        <taxon>Cyclobacteriaceae</taxon>
        <taxon>Algoriphagus</taxon>
    </lineage>
</organism>
<evidence type="ECO:0000313" key="2">
    <source>
        <dbReference type="EMBL" id="SFT69650.1"/>
    </source>
</evidence>
<proteinExistence type="predicted"/>
<keyword evidence="3" id="KW-1185">Reference proteome</keyword>
<dbReference type="InterPro" id="IPR005184">
    <property type="entry name" value="DUF306_Meta_HslJ"/>
</dbReference>
<dbReference type="Proteomes" id="UP000199673">
    <property type="component" value="Unassembled WGS sequence"/>
</dbReference>
<dbReference type="PANTHER" id="PTHR35535">
    <property type="entry name" value="HEAT SHOCK PROTEIN HSLJ"/>
    <property type="match status" value="1"/>
</dbReference>
<dbReference type="Gene3D" id="2.40.128.270">
    <property type="match status" value="1"/>
</dbReference>
<accession>A0A1I7A402</accession>
<feature type="domain" description="DUF306" evidence="1">
    <location>
        <begin position="31"/>
        <end position="135"/>
    </location>
</feature>
<dbReference type="Pfam" id="PF03724">
    <property type="entry name" value="META"/>
    <property type="match status" value="1"/>
</dbReference>
<keyword evidence="2" id="KW-0346">Stress response</keyword>
<dbReference type="STRING" id="305507.SAMN04489724_1660"/>
<dbReference type="RefSeq" id="WP_091692205.1">
    <property type="nucleotide sequence ID" value="NZ_FPBF01000002.1"/>
</dbReference>
<reference evidence="3" key="1">
    <citation type="submission" date="2016-10" db="EMBL/GenBank/DDBJ databases">
        <authorList>
            <person name="Varghese N."/>
            <person name="Submissions S."/>
        </authorList>
    </citation>
    <scope>NUCLEOTIDE SEQUENCE [LARGE SCALE GENOMIC DNA]</scope>
    <source>
        <strain evidence="3">DSM 23445</strain>
    </source>
</reference>
<dbReference type="PANTHER" id="PTHR35535:SF2">
    <property type="entry name" value="DUF306 DOMAIN-CONTAINING PROTEIN"/>
    <property type="match status" value="1"/>
</dbReference>
<name>A0A1I7A402_9BACT</name>
<evidence type="ECO:0000313" key="3">
    <source>
        <dbReference type="Proteomes" id="UP000199673"/>
    </source>
</evidence>
<dbReference type="OrthoDB" id="880459at2"/>
<dbReference type="PROSITE" id="PS51257">
    <property type="entry name" value="PROKAR_LIPOPROTEIN"/>
    <property type="match status" value="1"/>
</dbReference>
<dbReference type="AlphaFoldDB" id="A0A1I7A402"/>
<evidence type="ECO:0000259" key="1">
    <source>
        <dbReference type="Pfam" id="PF03724"/>
    </source>
</evidence>
<dbReference type="EMBL" id="FPBF01000002">
    <property type="protein sequence ID" value="SFT69650.1"/>
    <property type="molecule type" value="Genomic_DNA"/>
</dbReference>
<protein>
    <submittedName>
        <fullName evidence="2">Heat shock protein HslJ</fullName>
    </submittedName>
</protein>